<name>A0A7T4UQV6_9GAMM</name>
<dbReference type="FunFam" id="3.40.50.720:FF:000084">
    <property type="entry name" value="Short-chain dehydrogenase reductase"/>
    <property type="match status" value="1"/>
</dbReference>
<dbReference type="GO" id="GO:0016491">
    <property type="term" value="F:oxidoreductase activity"/>
    <property type="evidence" value="ECO:0007669"/>
    <property type="project" value="UniProtKB-KW"/>
</dbReference>
<dbReference type="Gene3D" id="3.40.50.720">
    <property type="entry name" value="NAD(P)-binding Rossmann-like Domain"/>
    <property type="match status" value="1"/>
</dbReference>
<evidence type="ECO:0000256" key="2">
    <source>
        <dbReference type="ARBA" id="ARBA00023002"/>
    </source>
</evidence>
<dbReference type="InterPro" id="IPR002347">
    <property type="entry name" value="SDR_fam"/>
</dbReference>
<dbReference type="PANTHER" id="PTHR24321">
    <property type="entry name" value="DEHYDROGENASES, SHORT CHAIN"/>
    <property type="match status" value="1"/>
</dbReference>
<dbReference type="EMBL" id="CP066167">
    <property type="protein sequence ID" value="QQD19143.1"/>
    <property type="molecule type" value="Genomic_DNA"/>
</dbReference>
<dbReference type="InterPro" id="IPR036291">
    <property type="entry name" value="NAD(P)-bd_dom_sf"/>
</dbReference>
<dbReference type="PRINTS" id="PR00081">
    <property type="entry name" value="GDHRDH"/>
</dbReference>
<accession>A0A7T4UQV6</accession>
<dbReference type="SUPFAM" id="SSF51735">
    <property type="entry name" value="NAD(P)-binding Rossmann-fold domains"/>
    <property type="match status" value="1"/>
</dbReference>
<dbReference type="AlphaFoldDB" id="A0A7T4UQV6"/>
<gene>
    <name evidence="3" type="ORF">I6N98_04620</name>
</gene>
<dbReference type="PRINTS" id="PR00080">
    <property type="entry name" value="SDRFAMILY"/>
</dbReference>
<protein>
    <submittedName>
        <fullName evidence="3">SDR family oxidoreductase</fullName>
    </submittedName>
</protein>
<evidence type="ECO:0000313" key="4">
    <source>
        <dbReference type="Proteomes" id="UP000596063"/>
    </source>
</evidence>
<dbReference type="KEGG" id="snan:I6N98_04620"/>
<dbReference type="PROSITE" id="PS00061">
    <property type="entry name" value="ADH_SHORT"/>
    <property type="match status" value="1"/>
</dbReference>
<keyword evidence="2" id="KW-0560">Oxidoreductase</keyword>
<keyword evidence="4" id="KW-1185">Reference proteome</keyword>
<dbReference type="Pfam" id="PF13561">
    <property type="entry name" value="adh_short_C2"/>
    <property type="match status" value="1"/>
</dbReference>
<dbReference type="InterPro" id="IPR020904">
    <property type="entry name" value="Sc_DH/Rdtase_CS"/>
</dbReference>
<comment type="similarity">
    <text evidence="1">Belongs to the short-chain dehydrogenases/reductases (SDR) family.</text>
</comment>
<dbReference type="CDD" id="cd05233">
    <property type="entry name" value="SDR_c"/>
    <property type="match status" value="1"/>
</dbReference>
<evidence type="ECO:0000256" key="1">
    <source>
        <dbReference type="ARBA" id="ARBA00006484"/>
    </source>
</evidence>
<dbReference type="RefSeq" id="WP_198570628.1">
    <property type="nucleotide sequence ID" value="NZ_CP066167.1"/>
</dbReference>
<proteinExistence type="inferred from homology"/>
<dbReference type="PANTHER" id="PTHR24321:SF8">
    <property type="entry name" value="ESTRADIOL 17-BETA-DEHYDROGENASE 8-RELATED"/>
    <property type="match status" value="1"/>
</dbReference>
<evidence type="ECO:0000313" key="3">
    <source>
        <dbReference type="EMBL" id="QQD19143.1"/>
    </source>
</evidence>
<sequence>MASHSVKDKIIMITGAAAGFGKATAEKLAAEGAHIVATDINVDALGDTLDQCRALGADVIGGRHDVSNEKDWNQIIAKVQGEFGKLDALINNAGYMLTKPYLQTSLEEFRQIHRVNVESVWVSVQKAYPLLKMAGEQNPSGNASVINLSSVYGQISGLAQSAYCATKGAVRMLTKSQAVEFARTGDPIRVNSVHPGPGNTALAENGVAQMIEAGMVSTPEEALALMTSLIPAGRFAEPEDISDLMVFLCSDASRYFTGSEFTLDGGYTAI</sequence>
<reference evidence="3 4" key="1">
    <citation type="submission" date="2020-12" db="EMBL/GenBank/DDBJ databases">
        <authorList>
            <person name="Shan Y."/>
        </authorList>
    </citation>
    <scope>NUCLEOTIDE SEQUENCE [LARGE SCALE GENOMIC DNA]</scope>
    <source>
        <strain evidence="4">csc3.9</strain>
    </source>
</reference>
<dbReference type="Proteomes" id="UP000596063">
    <property type="component" value="Chromosome"/>
</dbReference>
<organism evidence="3 4">
    <name type="scientific">Spongiibacter nanhainus</name>
    <dbReference type="NCBI Taxonomy" id="2794344"/>
    <lineage>
        <taxon>Bacteria</taxon>
        <taxon>Pseudomonadati</taxon>
        <taxon>Pseudomonadota</taxon>
        <taxon>Gammaproteobacteria</taxon>
        <taxon>Cellvibrionales</taxon>
        <taxon>Spongiibacteraceae</taxon>
        <taxon>Spongiibacter</taxon>
    </lineage>
</organism>